<dbReference type="EMBL" id="BMAO01008014">
    <property type="protein sequence ID" value="GFR20118.1"/>
    <property type="molecule type" value="Genomic_DNA"/>
</dbReference>
<keyword evidence="2" id="KW-1185">Reference proteome</keyword>
<protein>
    <submittedName>
        <fullName evidence="1">Uncharacterized protein</fullName>
    </submittedName>
</protein>
<sequence>MLHCVEDLKFSSSIGEKIIGLIQRKVSRIDFSSSKSFVRNPSMTFFPSKNCRRFDHIIPSGPTITYAKPHGICFAIDSVDEILGSYSQELIFSKMHSRSAYITYGTGSLNL</sequence>
<dbReference type="AlphaFoldDB" id="A0A8X6HCC0"/>
<evidence type="ECO:0000313" key="2">
    <source>
        <dbReference type="Proteomes" id="UP000887116"/>
    </source>
</evidence>
<dbReference type="Proteomes" id="UP000887116">
    <property type="component" value="Unassembled WGS sequence"/>
</dbReference>
<organism evidence="1 2">
    <name type="scientific">Trichonephila clavata</name>
    <name type="common">Joro spider</name>
    <name type="synonym">Nephila clavata</name>
    <dbReference type="NCBI Taxonomy" id="2740835"/>
    <lineage>
        <taxon>Eukaryota</taxon>
        <taxon>Metazoa</taxon>
        <taxon>Ecdysozoa</taxon>
        <taxon>Arthropoda</taxon>
        <taxon>Chelicerata</taxon>
        <taxon>Arachnida</taxon>
        <taxon>Araneae</taxon>
        <taxon>Araneomorphae</taxon>
        <taxon>Entelegynae</taxon>
        <taxon>Araneoidea</taxon>
        <taxon>Nephilidae</taxon>
        <taxon>Trichonephila</taxon>
    </lineage>
</organism>
<accession>A0A8X6HCC0</accession>
<name>A0A8X6HCC0_TRICU</name>
<comment type="caution">
    <text evidence="1">The sequence shown here is derived from an EMBL/GenBank/DDBJ whole genome shotgun (WGS) entry which is preliminary data.</text>
</comment>
<gene>
    <name evidence="1" type="ORF">TNCT_27241</name>
</gene>
<evidence type="ECO:0000313" key="1">
    <source>
        <dbReference type="EMBL" id="GFR20118.1"/>
    </source>
</evidence>
<reference evidence="1" key="1">
    <citation type="submission" date="2020-07" db="EMBL/GenBank/DDBJ databases">
        <title>Multicomponent nature underlies the extraordinary mechanical properties of spider dragline silk.</title>
        <authorList>
            <person name="Kono N."/>
            <person name="Nakamura H."/>
            <person name="Mori M."/>
            <person name="Yoshida Y."/>
            <person name="Ohtoshi R."/>
            <person name="Malay A.D."/>
            <person name="Moran D.A.P."/>
            <person name="Tomita M."/>
            <person name="Numata K."/>
            <person name="Arakawa K."/>
        </authorList>
    </citation>
    <scope>NUCLEOTIDE SEQUENCE</scope>
</reference>
<proteinExistence type="predicted"/>